<gene>
    <name evidence="1" type="ORF">DERYTH_LOCUS11652</name>
</gene>
<name>A0A9N9HJB6_9GLOM</name>
<organism evidence="1 2">
    <name type="scientific">Dentiscutata erythropus</name>
    <dbReference type="NCBI Taxonomy" id="1348616"/>
    <lineage>
        <taxon>Eukaryota</taxon>
        <taxon>Fungi</taxon>
        <taxon>Fungi incertae sedis</taxon>
        <taxon>Mucoromycota</taxon>
        <taxon>Glomeromycotina</taxon>
        <taxon>Glomeromycetes</taxon>
        <taxon>Diversisporales</taxon>
        <taxon>Gigasporaceae</taxon>
        <taxon>Dentiscutata</taxon>
    </lineage>
</organism>
<evidence type="ECO:0000313" key="1">
    <source>
        <dbReference type="EMBL" id="CAG8678399.1"/>
    </source>
</evidence>
<protein>
    <submittedName>
        <fullName evidence="1">20881_t:CDS:1</fullName>
    </submittedName>
</protein>
<dbReference type="EMBL" id="CAJVPY010007301">
    <property type="protein sequence ID" value="CAG8678399.1"/>
    <property type="molecule type" value="Genomic_DNA"/>
</dbReference>
<keyword evidence="2" id="KW-1185">Reference proteome</keyword>
<proteinExistence type="predicted"/>
<accession>A0A9N9HJB6</accession>
<dbReference type="Proteomes" id="UP000789405">
    <property type="component" value="Unassembled WGS sequence"/>
</dbReference>
<comment type="caution">
    <text evidence="1">The sequence shown here is derived from an EMBL/GenBank/DDBJ whole genome shotgun (WGS) entry which is preliminary data.</text>
</comment>
<dbReference type="OrthoDB" id="10355342at2759"/>
<evidence type="ECO:0000313" key="2">
    <source>
        <dbReference type="Proteomes" id="UP000789405"/>
    </source>
</evidence>
<reference evidence="1" key="1">
    <citation type="submission" date="2021-06" db="EMBL/GenBank/DDBJ databases">
        <authorList>
            <person name="Kallberg Y."/>
            <person name="Tangrot J."/>
            <person name="Rosling A."/>
        </authorList>
    </citation>
    <scope>NUCLEOTIDE SEQUENCE</scope>
    <source>
        <strain evidence="1">MA453B</strain>
    </source>
</reference>
<sequence length="125" mass="14451">MSNCVDNDENEHLITLFCFDVRKFCHDEIYGDGENDLESGDIYLRPQTWVISTINGSLMFRKGKINARIFLKITKKNFRDYDSKGGPVTMLADFVRERKRKKSKLFSLHHGLKGELVECGLESET</sequence>
<dbReference type="AlphaFoldDB" id="A0A9N9HJB6"/>